<feature type="region of interest" description="Disordered" evidence="2">
    <location>
        <begin position="626"/>
        <end position="671"/>
    </location>
</feature>
<comment type="similarity">
    <text evidence="1">Belongs to the WAPL family.</text>
</comment>
<sequence length="961" mass="105034">MLVRTYGRRTRGGAASDDGGGDRDVYVIDSDSGDDDESDTSSSPPHLPPFSQPQSSSQENPNPSFLSYLSAFSSQDSSSWSLDPDSVPSSSNKVGFGTASLMEAQEFGEMMELRDDVDFAIQGLRPGKTVRIRRASLHSLLNVCGTPHQRQLLRAHGLAKKIIDALMSLTFDDQPCSAAAAALFFVFANDAQNDQFLNSPSSIRFLLKLLNPPKSTVEARAPSVGAKLLGLSRIKTIAAPDKVDDDSSSEELMAKVEEVLLNCKELKRVDGDCGKRPELSPKWIALLTMEKACLSAVSLEDMSDKARKLGGNFKEKLRELGGLNTIFDLLVSCQSVLESYMKSNSPSPAALKDSIVQQSITTLLKCFKTMENATFLSKDNQDHLLKMGRRLSAEASQRSFVGVVISVIKHLSDLSLAQGSSCTPHSVELKSSDVDMTEHCRGSNGASSSTIDLTEDDAPTKSIKFSLPNKRRKMSPPQSDASLSCPSSLSSDGPSGRSIGDRFRNSFVGKIQVNTGRPKSEPKKFSERLGSMKSLRLGRNPDGLCKRPHRSDSMKNSMGLESLDQFEFDGDSTESSGVNLQKWSKKSCKNPEISENVISSLTSDSFDEFEFDGDNQNTTVKVKSSQRISKESCKKKPGLSEYAERGSSIDESDPFEFDGDGIGPSKWEKQNLKNEPLRRCEKTRTKRGGIDDQFDLAIVRRENNNSSQPIDVESQLIDVESQSLSQLSVQEQSTVLEDCLLASVQVLINLTNDNPTGCQQIATYGGLDVMASLIIKHFPMFGNSNSNGQTKENKCLRDHELDLLVAILGLLVNLVEKDSRNRLRLASPCVSIDQPGNSDRGRGQRDLIPLFCGIFLSNQGAEDVSGDKEIVALDDAEEYLRQGEKEAEKMILEAYSALLLAFLSTESTEVREAIASCLPNNNLMALVPVLERFVAFHLSLNMISAETHSAVTEVIESCKGP</sequence>
<gene>
    <name evidence="4" type="ORF">LUZ61_019382</name>
</gene>
<dbReference type="SUPFAM" id="SSF48371">
    <property type="entry name" value="ARM repeat"/>
    <property type="match status" value="2"/>
</dbReference>
<feature type="region of interest" description="Disordered" evidence="2">
    <location>
        <begin position="1"/>
        <end position="68"/>
    </location>
</feature>
<evidence type="ECO:0000256" key="1">
    <source>
        <dbReference type="ARBA" id="ARBA00006854"/>
    </source>
</evidence>
<dbReference type="InterPro" id="IPR039874">
    <property type="entry name" value="WAPL"/>
</dbReference>
<name>A0AAD5ZB72_9POAL</name>
<dbReference type="AlphaFoldDB" id="A0AAD5ZB72"/>
<dbReference type="EMBL" id="JAMRDG010000002">
    <property type="protein sequence ID" value="KAJ3690218.1"/>
    <property type="molecule type" value="Genomic_DNA"/>
</dbReference>
<dbReference type="PANTHER" id="PTHR22100:SF13">
    <property type="entry name" value="WINGS APART-LIKE PROTEIN HOMOLOG"/>
    <property type="match status" value="1"/>
</dbReference>
<dbReference type="InterPro" id="IPR011989">
    <property type="entry name" value="ARM-like"/>
</dbReference>
<evidence type="ECO:0000313" key="5">
    <source>
        <dbReference type="Proteomes" id="UP001210211"/>
    </source>
</evidence>
<dbReference type="InterPro" id="IPR016024">
    <property type="entry name" value="ARM-type_fold"/>
</dbReference>
<comment type="caution">
    <text evidence="4">The sequence shown here is derived from an EMBL/GenBank/DDBJ whole genome shotgun (WGS) entry which is preliminary data.</text>
</comment>
<keyword evidence="5" id="KW-1185">Reference proteome</keyword>
<dbReference type="Proteomes" id="UP001210211">
    <property type="component" value="Unassembled WGS sequence"/>
</dbReference>
<evidence type="ECO:0000259" key="3">
    <source>
        <dbReference type="Pfam" id="PF07814"/>
    </source>
</evidence>
<feature type="compositionally biased region" description="Acidic residues" evidence="2">
    <location>
        <begin position="650"/>
        <end position="659"/>
    </location>
</feature>
<accession>A0AAD5ZB72</accession>
<dbReference type="PANTHER" id="PTHR22100">
    <property type="entry name" value="WINGS APART-LIKE PROTEIN HOMOLOG"/>
    <property type="match status" value="1"/>
</dbReference>
<dbReference type="Pfam" id="PF07814">
    <property type="entry name" value="WAPL"/>
    <property type="match status" value="2"/>
</dbReference>
<dbReference type="Gene3D" id="1.25.10.10">
    <property type="entry name" value="Leucine-rich Repeat Variant"/>
    <property type="match status" value="2"/>
</dbReference>
<feature type="region of interest" description="Disordered" evidence="2">
    <location>
        <begin position="438"/>
        <end position="556"/>
    </location>
</feature>
<proteinExistence type="inferred from homology"/>
<feature type="compositionally biased region" description="Basic and acidic residues" evidence="2">
    <location>
        <begin position="518"/>
        <end position="527"/>
    </location>
</feature>
<feature type="domain" description="Wings apart-like protein C-terminal" evidence="3">
    <location>
        <begin position="724"/>
        <end position="820"/>
    </location>
</feature>
<evidence type="ECO:0000313" key="4">
    <source>
        <dbReference type="EMBL" id="KAJ3690218.1"/>
    </source>
</evidence>
<organism evidence="4 5">
    <name type="scientific">Rhynchospora tenuis</name>
    <dbReference type="NCBI Taxonomy" id="198213"/>
    <lineage>
        <taxon>Eukaryota</taxon>
        <taxon>Viridiplantae</taxon>
        <taxon>Streptophyta</taxon>
        <taxon>Embryophyta</taxon>
        <taxon>Tracheophyta</taxon>
        <taxon>Spermatophyta</taxon>
        <taxon>Magnoliopsida</taxon>
        <taxon>Liliopsida</taxon>
        <taxon>Poales</taxon>
        <taxon>Cyperaceae</taxon>
        <taxon>Cyperoideae</taxon>
        <taxon>Rhynchosporeae</taxon>
        <taxon>Rhynchospora</taxon>
    </lineage>
</organism>
<evidence type="ECO:0000256" key="2">
    <source>
        <dbReference type="SAM" id="MobiDB-lite"/>
    </source>
</evidence>
<reference evidence="4 5" key="1">
    <citation type="journal article" date="2022" name="Cell">
        <title>Repeat-based holocentromeres influence genome architecture and karyotype evolution.</title>
        <authorList>
            <person name="Hofstatter P.G."/>
            <person name="Thangavel G."/>
            <person name="Lux T."/>
            <person name="Neumann P."/>
            <person name="Vondrak T."/>
            <person name="Novak P."/>
            <person name="Zhang M."/>
            <person name="Costa L."/>
            <person name="Castellani M."/>
            <person name="Scott A."/>
            <person name="Toegelov H."/>
            <person name="Fuchs J."/>
            <person name="Mata-Sucre Y."/>
            <person name="Dias Y."/>
            <person name="Vanzela A.L.L."/>
            <person name="Huettel B."/>
            <person name="Almeida C.C.S."/>
            <person name="Simkova H."/>
            <person name="Souza G."/>
            <person name="Pedrosa-Harand A."/>
            <person name="Macas J."/>
            <person name="Mayer K.F.X."/>
            <person name="Houben A."/>
            <person name="Marques A."/>
        </authorList>
    </citation>
    <scope>NUCLEOTIDE SEQUENCE [LARGE SCALE GENOMIC DNA]</scope>
    <source>
        <strain evidence="4">RhyTen1mFocal</strain>
    </source>
</reference>
<feature type="compositionally biased region" description="Basic residues" evidence="2">
    <location>
        <begin position="1"/>
        <end position="11"/>
    </location>
</feature>
<feature type="compositionally biased region" description="Low complexity" evidence="2">
    <location>
        <begin position="52"/>
        <end position="68"/>
    </location>
</feature>
<protein>
    <recommendedName>
        <fullName evidence="3">Wings apart-like protein C-terminal domain-containing protein</fullName>
    </recommendedName>
</protein>
<dbReference type="InterPro" id="IPR022771">
    <property type="entry name" value="WAPL_C"/>
</dbReference>
<feature type="domain" description="Wings apart-like protein C-terminal" evidence="3">
    <location>
        <begin position="100"/>
        <end position="401"/>
    </location>
</feature>
<feature type="compositionally biased region" description="Low complexity" evidence="2">
    <location>
        <begin position="479"/>
        <end position="498"/>
    </location>
</feature>